<feature type="transmembrane region" description="Helical" evidence="13">
    <location>
        <begin position="204"/>
        <end position="223"/>
    </location>
</feature>
<dbReference type="SUPFAM" id="SSF52343">
    <property type="entry name" value="Ferredoxin reductase-like, C-terminal NADP-linked domain"/>
    <property type="match status" value="1"/>
</dbReference>
<evidence type="ECO:0000256" key="1">
    <source>
        <dbReference type="ARBA" id="ARBA00001974"/>
    </source>
</evidence>
<evidence type="ECO:0000256" key="6">
    <source>
        <dbReference type="ARBA" id="ARBA00022723"/>
    </source>
</evidence>
<evidence type="ECO:0000256" key="10">
    <source>
        <dbReference type="ARBA" id="ARBA00023004"/>
    </source>
</evidence>
<evidence type="ECO:0000313" key="15">
    <source>
        <dbReference type="EMBL" id="MDQ0675035.1"/>
    </source>
</evidence>
<name>A0ABU0PM61_9MICC</name>
<dbReference type="InterPro" id="IPR039261">
    <property type="entry name" value="FNR_nucleotide-bd"/>
</dbReference>
<comment type="cofactor">
    <cofactor evidence="1">
        <name>FAD</name>
        <dbReference type="ChEBI" id="CHEBI:57692"/>
    </cofactor>
</comment>
<dbReference type="Pfam" id="PF00175">
    <property type="entry name" value="NAD_binding_1"/>
    <property type="match status" value="1"/>
</dbReference>
<proteinExistence type="predicted"/>
<keyword evidence="6" id="KW-0479">Metal-binding</keyword>
<feature type="domain" description="FAD-binding FR-type" evidence="14">
    <location>
        <begin position="229"/>
        <end position="329"/>
    </location>
</feature>
<dbReference type="InterPro" id="IPR017927">
    <property type="entry name" value="FAD-bd_FR_type"/>
</dbReference>
<keyword evidence="12 13" id="KW-0472">Membrane</keyword>
<feature type="transmembrane region" description="Helical" evidence="13">
    <location>
        <begin position="30"/>
        <end position="48"/>
    </location>
</feature>
<dbReference type="Gene3D" id="3.40.50.80">
    <property type="entry name" value="Nucleotide-binding domain of ferredoxin-NADP reductase (FNR) module"/>
    <property type="match status" value="1"/>
</dbReference>
<feature type="transmembrane region" description="Helical" evidence="13">
    <location>
        <begin position="60"/>
        <end position="80"/>
    </location>
</feature>
<dbReference type="Pfam" id="PF08022">
    <property type="entry name" value="FAD_binding_8"/>
    <property type="match status" value="1"/>
</dbReference>
<evidence type="ECO:0000259" key="14">
    <source>
        <dbReference type="PROSITE" id="PS51384"/>
    </source>
</evidence>
<feature type="transmembrane region" description="Helical" evidence="13">
    <location>
        <begin position="142"/>
        <end position="160"/>
    </location>
</feature>
<feature type="transmembrane region" description="Helical" evidence="13">
    <location>
        <begin position="101"/>
        <end position="122"/>
    </location>
</feature>
<dbReference type="InterPro" id="IPR013130">
    <property type="entry name" value="Fe3_Rdtase_TM_dom"/>
</dbReference>
<dbReference type="PANTHER" id="PTHR47354:SF8">
    <property type="entry name" value="1,2-PHENYLACETYL-COA EPOXIDASE, SUBUNIT E"/>
    <property type="match status" value="1"/>
</dbReference>
<dbReference type="PANTHER" id="PTHR47354">
    <property type="entry name" value="NADH OXIDOREDUCTASE HCR"/>
    <property type="match status" value="1"/>
</dbReference>
<evidence type="ECO:0000256" key="4">
    <source>
        <dbReference type="ARBA" id="ARBA00022692"/>
    </source>
</evidence>
<evidence type="ECO:0000256" key="8">
    <source>
        <dbReference type="ARBA" id="ARBA00022989"/>
    </source>
</evidence>
<reference evidence="15 16" key="1">
    <citation type="submission" date="2023-07" db="EMBL/GenBank/DDBJ databases">
        <title>Comparative genomics of wheat-associated soil bacteria to identify genetic determinants of phenazine resistance.</title>
        <authorList>
            <person name="Mouncey N."/>
        </authorList>
    </citation>
    <scope>NUCLEOTIDE SEQUENCE [LARGE SCALE GENOMIC DNA]</scope>
    <source>
        <strain evidence="15 16">W1I3</strain>
    </source>
</reference>
<keyword evidence="7" id="KW-0274">FAD</keyword>
<keyword evidence="9" id="KW-0560">Oxidoreductase</keyword>
<evidence type="ECO:0000256" key="12">
    <source>
        <dbReference type="ARBA" id="ARBA00023136"/>
    </source>
</evidence>
<evidence type="ECO:0000256" key="9">
    <source>
        <dbReference type="ARBA" id="ARBA00023002"/>
    </source>
</evidence>
<dbReference type="EMBL" id="JAUSXB010000001">
    <property type="protein sequence ID" value="MDQ0675035.1"/>
    <property type="molecule type" value="Genomic_DNA"/>
</dbReference>
<keyword evidence="4 13" id="KW-0812">Transmembrane</keyword>
<keyword evidence="11" id="KW-0411">Iron-sulfur</keyword>
<protein>
    <submittedName>
        <fullName evidence="15">Ferric reductase</fullName>
    </submittedName>
</protein>
<keyword evidence="8 13" id="KW-1133">Transmembrane helix</keyword>
<accession>A0ABU0PM61</accession>
<evidence type="ECO:0000256" key="7">
    <source>
        <dbReference type="ARBA" id="ARBA00022827"/>
    </source>
</evidence>
<feature type="transmembrane region" description="Helical" evidence="13">
    <location>
        <begin position="172"/>
        <end position="192"/>
    </location>
</feature>
<dbReference type="Gene3D" id="2.40.30.10">
    <property type="entry name" value="Translation factors"/>
    <property type="match status" value="1"/>
</dbReference>
<dbReference type="InterPro" id="IPR001433">
    <property type="entry name" value="OxRdtase_FAD/NAD-bd"/>
</dbReference>
<keyword evidence="10" id="KW-0408">Iron</keyword>
<keyword evidence="3" id="KW-0285">Flavoprotein</keyword>
<dbReference type="RefSeq" id="WP_306637012.1">
    <property type="nucleotide sequence ID" value="NZ_JAUSXB010000001.1"/>
</dbReference>
<organism evidence="15 16">
    <name type="scientific">Pseudarthrobacter siccitolerans</name>
    <dbReference type="NCBI Taxonomy" id="861266"/>
    <lineage>
        <taxon>Bacteria</taxon>
        <taxon>Bacillati</taxon>
        <taxon>Actinomycetota</taxon>
        <taxon>Actinomycetes</taxon>
        <taxon>Micrococcales</taxon>
        <taxon>Micrococcaceae</taxon>
        <taxon>Pseudarthrobacter</taxon>
    </lineage>
</organism>
<keyword evidence="16" id="KW-1185">Reference proteome</keyword>
<dbReference type="SUPFAM" id="SSF63380">
    <property type="entry name" value="Riboflavin synthase domain-like"/>
    <property type="match status" value="1"/>
</dbReference>
<comment type="caution">
    <text evidence="15">The sequence shown here is derived from an EMBL/GenBank/DDBJ whole genome shotgun (WGS) entry which is preliminary data.</text>
</comment>
<dbReference type="PROSITE" id="PS51384">
    <property type="entry name" value="FAD_FR"/>
    <property type="match status" value="1"/>
</dbReference>
<evidence type="ECO:0000256" key="11">
    <source>
        <dbReference type="ARBA" id="ARBA00023014"/>
    </source>
</evidence>
<gene>
    <name evidence="15" type="ORF">QFZ36_002596</name>
</gene>
<evidence type="ECO:0000256" key="5">
    <source>
        <dbReference type="ARBA" id="ARBA00022714"/>
    </source>
</evidence>
<dbReference type="InterPro" id="IPR013112">
    <property type="entry name" value="FAD-bd_8"/>
</dbReference>
<dbReference type="Proteomes" id="UP001236806">
    <property type="component" value="Unassembled WGS sequence"/>
</dbReference>
<keyword evidence="5" id="KW-0001">2Fe-2S</keyword>
<evidence type="ECO:0000256" key="13">
    <source>
        <dbReference type="SAM" id="Phobius"/>
    </source>
</evidence>
<dbReference type="InterPro" id="IPR017938">
    <property type="entry name" value="Riboflavin_synthase-like_b-brl"/>
</dbReference>
<sequence length="455" mass="49342">MTVSADRTGSGPPYAGWPDVSGSRIISPAAVLWLVAAGAVAATALAAISAPQPLRWNLPLLAHISGLLAGYGVTVMVALMSRAPSLERGVGADRLARWHGMGGKAIFCLILIHGFAATATWATSQRTTLWAAATDVLRMPGLIAATTGTVIFLSVGIISARSVRRKLTYETWHFLHLMTYVAIALSFSHELAGPDLAGLPLVQVAWSLLYTFSFGLILRYRVLAPLTQLLRHRLRVDHVLDEGNGVVSIILRGRHLNELNAESGQFFRWRFLTSATWQSSHPFSLSAPPHDQFLRITVKAVGDGTRLIHSVRAGTRVLAQGPYGAMTKERRQGRGALLIGGGVGITPMRALFETLPVPGQDLTLLYRASSPEEVLFRDELEHIARHRGAQLIFLTGPAADPRNAITAQSLRTMIPDLAARDVYICASPRFSAAARAALTQAGLPRRQLHQEEFIF</sequence>
<evidence type="ECO:0000313" key="16">
    <source>
        <dbReference type="Proteomes" id="UP001236806"/>
    </source>
</evidence>
<dbReference type="InterPro" id="IPR050415">
    <property type="entry name" value="MRET"/>
</dbReference>
<comment type="subcellular location">
    <subcellularLocation>
        <location evidence="2">Membrane</location>
        <topology evidence="2">Multi-pass membrane protein</topology>
    </subcellularLocation>
</comment>
<evidence type="ECO:0000256" key="2">
    <source>
        <dbReference type="ARBA" id="ARBA00004141"/>
    </source>
</evidence>
<evidence type="ECO:0000256" key="3">
    <source>
        <dbReference type="ARBA" id="ARBA00022630"/>
    </source>
</evidence>
<dbReference type="Pfam" id="PF01794">
    <property type="entry name" value="Ferric_reduct"/>
    <property type="match status" value="1"/>
</dbReference>